<dbReference type="PROSITE" id="PS50949">
    <property type="entry name" value="HTH_GNTR"/>
    <property type="match status" value="1"/>
</dbReference>
<gene>
    <name evidence="6" type="ORF">ACH4GP_06545</name>
</gene>
<feature type="domain" description="HTH gntR-type" evidence="5">
    <location>
        <begin position="10"/>
        <end position="78"/>
    </location>
</feature>
<dbReference type="SUPFAM" id="SSF46785">
    <property type="entry name" value="Winged helix' DNA-binding domain"/>
    <property type="match status" value="1"/>
</dbReference>
<organism evidence="6 7">
    <name type="scientific">Streptomyces celluloflavus</name>
    <dbReference type="NCBI Taxonomy" id="58344"/>
    <lineage>
        <taxon>Bacteria</taxon>
        <taxon>Bacillati</taxon>
        <taxon>Actinomycetota</taxon>
        <taxon>Actinomycetes</taxon>
        <taxon>Kitasatosporales</taxon>
        <taxon>Streptomycetaceae</taxon>
        <taxon>Streptomyces</taxon>
    </lineage>
</organism>
<evidence type="ECO:0000259" key="5">
    <source>
        <dbReference type="PROSITE" id="PS50949"/>
    </source>
</evidence>
<protein>
    <submittedName>
        <fullName evidence="6">Winged helix-turn-helix domain-containing protein</fullName>
    </submittedName>
</protein>
<dbReference type="PRINTS" id="PR00035">
    <property type="entry name" value="HTHGNTR"/>
</dbReference>
<feature type="region of interest" description="Disordered" evidence="4">
    <location>
        <begin position="70"/>
        <end position="133"/>
    </location>
</feature>
<dbReference type="RefSeq" id="WP_367432107.1">
    <property type="nucleotide sequence ID" value="NZ_CP108413.1"/>
</dbReference>
<dbReference type="EMBL" id="JBIRGH010000003">
    <property type="protein sequence ID" value="MFH8584042.1"/>
    <property type="molecule type" value="Genomic_DNA"/>
</dbReference>
<dbReference type="Pfam" id="PF00392">
    <property type="entry name" value="GntR"/>
    <property type="match status" value="1"/>
</dbReference>
<reference evidence="6 7" key="1">
    <citation type="submission" date="2024-10" db="EMBL/GenBank/DDBJ databases">
        <title>The Natural Products Discovery Center: Release of the First 8490 Sequenced Strains for Exploring Actinobacteria Biosynthetic Diversity.</title>
        <authorList>
            <person name="Kalkreuter E."/>
            <person name="Kautsar S.A."/>
            <person name="Yang D."/>
            <person name="Bader C.D."/>
            <person name="Teijaro C.N."/>
            <person name="Fluegel L."/>
            <person name="Davis C.M."/>
            <person name="Simpson J.R."/>
            <person name="Lauterbach L."/>
            <person name="Steele A.D."/>
            <person name="Gui C."/>
            <person name="Meng S."/>
            <person name="Li G."/>
            <person name="Viehrig K."/>
            <person name="Ye F."/>
            <person name="Su P."/>
            <person name="Kiefer A.F."/>
            <person name="Nichols A."/>
            <person name="Cepeda A.J."/>
            <person name="Yan W."/>
            <person name="Fan B."/>
            <person name="Jiang Y."/>
            <person name="Adhikari A."/>
            <person name="Zheng C.-J."/>
            <person name="Schuster L."/>
            <person name="Cowan T.M."/>
            <person name="Smanski M.J."/>
            <person name="Chevrette M.G."/>
            <person name="De Carvalho L.P.S."/>
            <person name="Shen B."/>
        </authorList>
    </citation>
    <scope>NUCLEOTIDE SEQUENCE [LARGE SCALE GENOMIC DNA]</scope>
    <source>
        <strain evidence="6 7">NPDC018013</strain>
    </source>
</reference>
<dbReference type="PANTHER" id="PTHR44846">
    <property type="entry name" value="MANNOSYL-D-GLYCERATE TRANSPORT/METABOLISM SYSTEM REPRESSOR MNGR-RELATED"/>
    <property type="match status" value="1"/>
</dbReference>
<dbReference type="InterPro" id="IPR036388">
    <property type="entry name" value="WH-like_DNA-bd_sf"/>
</dbReference>
<evidence type="ECO:0000313" key="6">
    <source>
        <dbReference type="EMBL" id="MFH8584042.1"/>
    </source>
</evidence>
<dbReference type="Proteomes" id="UP001610990">
    <property type="component" value="Unassembled WGS sequence"/>
</dbReference>
<dbReference type="Gene3D" id="1.10.10.10">
    <property type="entry name" value="Winged helix-like DNA-binding domain superfamily/Winged helix DNA-binding domain"/>
    <property type="match status" value="1"/>
</dbReference>
<accession>A0ABW7R7M0</accession>
<evidence type="ECO:0000313" key="7">
    <source>
        <dbReference type="Proteomes" id="UP001610990"/>
    </source>
</evidence>
<proteinExistence type="predicted"/>
<comment type="caution">
    <text evidence="6">The sequence shown here is derived from an EMBL/GenBank/DDBJ whole genome shotgun (WGS) entry which is preliminary data.</text>
</comment>
<evidence type="ECO:0000256" key="2">
    <source>
        <dbReference type="ARBA" id="ARBA00023125"/>
    </source>
</evidence>
<sequence length="157" mass="17333">MQLPLEDDPRPPYVQAAEVLRRQIQAGALKPGEKLPSARELQAKYGIASSTVQNALRVLKHEGLIYSVQGRGSFVRSSAEAERQDEAKQAPEAERQGNEQGPPAPSESAAKEGNPLTPGPSHSDEFNTLARGMLELHDQMNRLEEMLTRITQRQPEK</sequence>
<evidence type="ECO:0000256" key="1">
    <source>
        <dbReference type="ARBA" id="ARBA00023015"/>
    </source>
</evidence>
<dbReference type="InterPro" id="IPR050679">
    <property type="entry name" value="Bact_HTH_transcr_reg"/>
</dbReference>
<dbReference type="CDD" id="cd07377">
    <property type="entry name" value="WHTH_GntR"/>
    <property type="match status" value="1"/>
</dbReference>
<keyword evidence="7" id="KW-1185">Reference proteome</keyword>
<feature type="compositionally biased region" description="Basic and acidic residues" evidence="4">
    <location>
        <begin position="79"/>
        <end position="97"/>
    </location>
</feature>
<dbReference type="InterPro" id="IPR036390">
    <property type="entry name" value="WH_DNA-bd_sf"/>
</dbReference>
<dbReference type="SMART" id="SM00345">
    <property type="entry name" value="HTH_GNTR"/>
    <property type="match status" value="1"/>
</dbReference>
<keyword evidence="3" id="KW-0804">Transcription</keyword>
<dbReference type="InterPro" id="IPR000524">
    <property type="entry name" value="Tscrpt_reg_HTH_GntR"/>
</dbReference>
<evidence type="ECO:0000256" key="3">
    <source>
        <dbReference type="ARBA" id="ARBA00023163"/>
    </source>
</evidence>
<evidence type="ECO:0000256" key="4">
    <source>
        <dbReference type="SAM" id="MobiDB-lite"/>
    </source>
</evidence>
<name>A0ABW7R7M0_9ACTN</name>
<keyword evidence="1" id="KW-0805">Transcription regulation</keyword>
<keyword evidence="2" id="KW-0238">DNA-binding</keyword>
<dbReference type="PANTHER" id="PTHR44846:SF17">
    <property type="entry name" value="GNTR-FAMILY TRANSCRIPTIONAL REGULATOR"/>
    <property type="match status" value="1"/>
</dbReference>